<dbReference type="InterPro" id="IPR058926">
    <property type="entry name" value="YmzB-like"/>
</dbReference>
<organism evidence="1 2">
    <name type="scientific">Halalkalibacter alkaliphilus</name>
    <dbReference type="NCBI Taxonomy" id="2917993"/>
    <lineage>
        <taxon>Bacteria</taxon>
        <taxon>Bacillati</taxon>
        <taxon>Bacillota</taxon>
        <taxon>Bacilli</taxon>
        <taxon>Bacillales</taxon>
        <taxon>Bacillaceae</taxon>
        <taxon>Halalkalibacter</taxon>
    </lineage>
</organism>
<reference evidence="1" key="1">
    <citation type="submission" date="2022-02" db="EMBL/GenBank/DDBJ databases">
        <title>Halalkalibacter sp. nov. isolated from Lonar Lake, India.</title>
        <authorList>
            <person name="Joshi A."/>
            <person name="Thite S."/>
            <person name="Lodha T."/>
        </authorList>
    </citation>
    <scope>NUCLEOTIDE SEQUENCE</scope>
    <source>
        <strain evidence="1">MEB205</strain>
    </source>
</reference>
<dbReference type="EMBL" id="JAKRYL010000007">
    <property type="protein sequence ID" value="MCL7747261.1"/>
    <property type="molecule type" value="Genomic_DNA"/>
</dbReference>
<comment type="caution">
    <text evidence="1">The sequence shown here is derived from an EMBL/GenBank/DDBJ whole genome shotgun (WGS) entry which is preliminary data.</text>
</comment>
<proteinExistence type="predicted"/>
<accession>A0A9X2I328</accession>
<evidence type="ECO:0000313" key="1">
    <source>
        <dbReference type="EMBL" id="MCL7747261.1"/>
    </source>
</evidence>
<gene>
    <name evidence="1" type="ORF">MF646_09030</name>
</gene>
<dbReference type="Proteomes" id="UP001139150">
    <property type="component" value="Unassembled WGS sequence"/>
</dbReference>
<protein>
    <submittedName>
        <fullName evidence="1">Uncharacterized protein</fullName>
    </submittedName>
</protein>
<evidence type="ECO:0000313" key="2">
    <source>
        <dbReference type="Proteomes" id="UP001139150"/>
    </source>
</evidence>
<name>A0A9X2I328_9BACI</name>
<sequence length="118" mass="13412">MAQQLHELSEWFESHKGETLLIRKNELSTGLQQIFDIDQVTLQLDHISVVKNDSNIDDYIPSQELVLHGEGSIKSAEGMKDLPQNAYEIPLFGRIVTTKEANGLKLETEKALYEIYPN</sequence>
<dbReference type="Pfam" id="PF25846">
    <property type="entry name" value="YmzB"/>
    <property type="match status" value="1"/>
</dbReference>
<keyword evidence="2" id="KW-1185">Reference proteome</keyword>
<dbReference type="AlphaFoldDB" id="A0A9X2I328"/>
<dbReference type="RefSeq" id="WP_250096160.1">
    <property type="nucleotide sequence ID" value="NZ_JAKRYL010000007.1"/>
</dbReference>